<dbReference type="PANTHER" id="PTHR24221:SF654">
    <property type="entry name" value="ATP-BINDING CASSETTE SUB-FAMILY B MEMBER 6"/>
    <property type="match status" value="1"/>
</dbReference>
<dbReference type="EMBL" id="QICS01000001">
    <property type="protein sequence ID" value="PXV95581.1"/>
    <property type="molecule type" value="Genomic_DNA"/>
</dbReference>
<dbReference type="InterPro" id="IPR011527">
    <property type="entry name" value="ABC1_TM_dom"/>
</dbReference>
<dbReference type="InterPro" id="IPR017871">
    <property type="entry name" value="ABC_transporter-like_CS"/>
</dbReference>
<evidence type="ECO:0000256" key="4">
    <source>
        <dbReference type="ARBA" id="ARBA00022840"/>
    </source>
</evidence>
<evidence type="ECO:0000256" key="1">
    <source>
        <dbReference type="ARBA" id="ARBA00004651"/>
    </source>
</evidence>
<keyword evidence="5 7" id="KW-1133">Transmembrane helix</keyword>
<dbReference type="GO" id="GO:0005524">
    <property type="term" value="F:ATP binding"/>
    <property type="evidence" value="ECO:0007669"/>
    <property type="project" value="UniProtKB-KW"/>
</dbReference>
<evidence type="ECO:0000256" key="2">
    <source>
        <dbReference type="ARBA" id="ARBA00022692"/>
    </source>
</evidence>
<dbReference type="SUPFAM" id="SSF52540">
    <property type="entry name" value="P-loop containing nucleoside triphosphate hydrolases"/>
    <property type="match status" value="1"/>
</dbReference>
<proteinExistence type="predicted"/>
<feature type="transmembrane region" description="Helical" evidence="7">
    <location>
        <begin position="60"/>
        <end position="82"/>
    </location>
</feature>
<dbReference type="Proteomes" id="UP000247523">
    <property type="component" value="Unassembled WGS sequence"/>
</dbReference>
<dbReference type="InterPro" id="IPR027417">
    <property type="entry name" value="P-loop_NTPase"/>
</dbReference>
<dbReference type="InterPro" id="IPR003439">
    <property type="entry name" value="ABC_transporter-like_ATP-bd"/>
</dbReference>
<dbReference type="AlphaFoldDB" id="A0A318ERK2"/>
<dbReference type="GO" id="GO:0016887">
    <property type="term" value="F:ATP hydrolysis activity"/>
    <property type="evidence" value="ECO:0007669"/>
    <property type="project" value="InterPro"/>
</dbReference>
<dbReference type="PROSITE" id="PS00211">
    <property type="entry name" value="ABC_TRANSPORTER_1"/>
    <property type="match status" value="1"/>
</dbReference>
<name>A0A318ERK2_9FIRM</name>
<dbReference type="RefSeq" id="WP_110290034.1">
    <property type="nucleotide sequence ID" value="NZ_QICS01000001.1"/>
</dbReference>
<sequence length="590" mass="69147">MKRLLINLKFIFKMMYEFQPKKLYIFPLIILVEALNPFIVIFFPAKIINQLVAKDIWENVLMTVLLMCLTKFVLSFLTYILFEFDIVYQACFLFQLTGEILKKYMQIDLKDLESPETFKKYYMANQALEQGAGFFMDTVKKCMVNVIQVIGTLVILLTLNWFVAIAILLVVVLNTFLQNKILKISYDLDKKLVNQNRKHAYYEKIMYNFEYGMEIRLYSLRDILLKRYSRNKESIIKEKRIANQKTTGFKFCIEMANYLQQGGIYIYIIMKSFAKGIKIGNFSMYISTLETFKSSVNNITESIININKLGLRIGDIRTFMEMNCDLRETARLSDDLCNFNDYTIEFRNVSFKYPTKDEYVLKNVSIKIPYRTKLAVIGNNGAGKSTFIKLLIRLYEPIEGDIYLGNINIKDIPLEKYYNLIGIVFQDYRLFSFTIKDNIVFSDNIESSDCWLNTILDKVDLKTMIEKTNFGLDTYVNKNFEDTGIKLSGGECQKIVIARAIYRDGSIVIMDEPTSALDAIAEFRTYQQFNEMLYEKTGIYISHRMASTKFCDKIVVFKDGEICEYGTHQELMESRKEYYNMYLIQAQYYT</sequence>
<dbReference type="GO" id="GO:0140359">
    <property type="term" value="F:ABC-type transporter activity"/>
    <property type="evidence" value="ECO:0007669"/>
    <property type="project" value="InterPro"/>
</dbReference>
<accession>A0A318ERK2</accession>
<keyword evidence="4 10" id="KW-0067">ATP-binding</keyword>
<dbReference type="Gene3D" id="1.20.1560.10">
    <property type="entry name" value="ABC transporter type 1, transmembrane domain"/>
    <property type="match status" value="1"/>
</dbReference>
<reference evidence="10 11" key="1">
    <citation type="submission" date="2018-05" db="EMBL/GenBank/DDBJ databases">
        <title>Genomic Encyclopedia of Type Strains, Phase IV (KMG-IV): sequencing the most valuable type-strain genomes for metagenomic binning, comparative biology and taxonomic classification.</title>
        <authorList>
            <person name="Goeker M."/>
        </authorList>
    </citation>
    <scope>NUCLEOTIDE SEQUENCE [LARGE SCALE GENOMIC DNA]</scope>
    <source>
        <strain evidence="10 11">DSM 28816</strain>
    </source>
</reference>
<dbReference type="SUPFAM" id="SSF90123">
    <property type="entry name" value="ABC transporter transmembrane region"/>
    <property type="match status" value="1"/>
</dbReference>
<evidence type="ECO:0000313" key="11">
    <source>
        <dbReference type="Proteomes" id="UP000247523"/>
    </source>
</evidence>
<evidence type="ECO:0000259" key="8">
    <source>
        <dbReference type="PROSITE" id="PS50893"/>
    </source>
</evidence>
<evidence type="ECO:0000313" key="10">
    <source>
        <dbReference type="EMBL" id="PXV95581.1"/>
    </source>
</evidence>
<dbReference type="PROSITE" id="PS50929">
    <property type="entry name" value="ABC_TM1F"/>
    <property type="match status" value="1"/>
</dbReference>
<keyword evidence="2 7" id="KW-0812">Transmembrane</keyword>
<feature type="transmembrane region" description="Helical" evidence="7">
    <location>
        <begin position="146"/>
        <end position="173"/>
    </location>
</feature>
<keyword evidence="3" id="KW-0547">Nucleotide-binding</keyword>
<feature type="domain" description="ABC transporter" evidence="8">
    <location>
        <begin position="344"/>
        <end position="584"/>
    </location>
</feature>
<evidence type="ECO:0000256" key="5">
    <source>
        <dbReference type="ARBA" id="ARBA00022989"/>
    </source>
</evidence>
<keyword evidence="6 7" id="KW-0472">Membrane</keyword>
<organism evidence="10 11">
    <name type="scientific">Lachnotalea glycerini</name>
    <dbReference type="NCBI Taxonomy" id="1763509"/>
    <lineage>
        <taxon>Bacteria</taxon>
        <taxon>Bacillati</taxon>
        <taxon>Bacillota</taxon>
        <taxon>Clostridia</taxon>
        <taxon>Lachnospirales</taxon>
        <taxon>Lachnospiraceae</taxon>
        <taxon>Lachnotalea</taxon>
    </lineage>
</organism>
<evidence type="ECO:0000256" key="3">
    <source>
        <dbReference type="ARBA" id="ARBA00022741"/>
    </source>
</evidence>
<dbReference type="SMART" id="SM00382">
    <property type="entry name" value="AAA"/>
    <property type="match status" value="1"/>
</dbReference>
<dbReference type="InterPro" id="IPR036640">
    <property type="entry name" value="ABC1_TM_sf"/>
</dbReference>
<feature type="domain" description="ABC transmembrane type-1" evidence="9">
    <location>
        <begin position="38"/>
        <end position="308"/>
    </location>
</feature>
<dbReference type="PROSITE" id="PS50893">
    <property type="entry name" value="ABC_TRANSPORTER_2"/>
    <property type="match status" value="1"/>
</dbReference>
<comment type="caution">
    <text evidence="10">The sequence shown here is derived from an EMBL/GenBank/DDBJ whole genome shotgun (WGS) entry which is preliminary data.</text>
</comment>
<dbReference type="Pfam" id="PF00005">
    <property type="entry name" value="ABC_tran"/>
    <property type="match status" value="1"/>
</dbReference>
<dbReference type="Gene3D" id="3.40.50.300">
    <property type="entry name" value="P-loop containing nucleotide triphosphate hydrolases"/>
    <property type="match status" value="1"/>
</dbReference>
<dbReference type="PANTHER" id="PTHR24221">
    <property type="entry name" value="ATP-BINDING CASSETTE SUB-FAMILY B"/>
    <property type="match status" value="1"/>
</dbReference>
<comment type="subcellular location">
    <subcellularLocation>
        <location evidence="1">Cell membrane</location>
        <topology evidence="1">Multi-pass membrane protein</topology>
    </subcellularLocation>
</comment>
<evidence type="ECO:0000259" key="9">
    <source>
        <dbReference type="PROSITE" id="PS50929"/>
    </source>
</evidence>
<dbReference type="InterPro" id="IPR039421">
    <property type="entry name" value="Type_1_exporter"/>
</dbReference>
<dbReference type="GO" id="GO:0005886">
    <property type="term" value="C:plasma membrane"/>
    <property type="evidence" value="ECO:0007669"/>
    <property type="project" value="UniProtKB-SubCell"/>
</dbReference>
<evidence type="ECO:0000256" key="7">
    <source>
        <dbReference type="SAM" id="Phobius"/>
    </source>
</evidence>
<evidence type="ECO:0000256" key="6">
    <source>
        <dbReference type="ARBA" id="ARBA00023136"/>
    </source>
</evidence>
<dbReference type="InterPro" id="IPR003593">
    <property type="entry name" value="AAA+_ATPase"/>
</dbReference>
<feature type="transmembrane region" description="Helical" evidence="7">
    <location>
        <begin position="23"/>
        <end position="48"/>
    </location>
</feature>
<gene>
    <name evidence="10" type="ORF">C8E03_101210</name>
</gene>
<protein>
    <submittedName>
        <fullName evidence="10">ATP-binding cassette subfamily C protein</fullName>
    </submittedName>
</protein>